<dbReference type="CDD" id="cd13969">
    <property type="entry name" value="ADCK1-like"/>
    <property type="match status" value="1"/>
</dbReference>
<dbReference type="InterPro" id="IPR004147">
    <property type="entry name" value="ABC1_dom"/>
</dbReference>
<sequence>MTEGTVFYKADKCLIREKDEMEEIFLQDFGKKPGEMLRKIEPEPVAAASLAQVYKGTTLDGDTVAIKVQYIDLQDRFISDLKAIVHLLQAVTVVHPKFDLHWVLDEMIDTLRMELDFENEGKNGEQCAKDLKRFEYAYIPKIYWDLSSKRILTTEWIDGVKVTDVEGIKAQGLDLKDVDNKLITLMGEQIFHTGFVHADPHPGNVFVRKGKDKKAQIVLLDHGLYEHVSEETRQTLCNFWESMVLRNDSSLKTFAQDLNVEGKCILYIFC</sequence>
<accession>A0A6J1RKJ9</accession>
<dbReference type="PANTHER" id="PTHR43173">
    <property type="entry name" value="ABC1 FAMILY PROTEIN"/>
    <property type="match status" value="1"/>
</dbReference>
<dbReference type="Proteomes" id="UP000504618">
    <property type="component" value="Unplaced"/>
</dbReference>
<dbReference type="Pfam" id="PF03109">
    <property type="entry name" value="ABC1"/>
    <property type="match status" value="1"/>
</dbReference>
<dbReference type="RefSeq" id="XP_024893275.1">
    <property type="nucleotide sequence ID" value="XM_025037507.1"/>
</dbReference>
<dbReference type="SUPFAM" id="SSF56112">
    <property type="entry name" value="Protein kinase-like (PK-like)"/>
    <property type="match status" value="1"/>
</dbReference>
<dbReference type="GeneID" id="112468372"/>
<name>A0A6J1RKJ9_9HYME</name>
<evidence type="ECO:0000313" key="3">
    <source>
        <dbReference type="Proteomes" id="UP000504618"/>
    </source>
</evidence>
<reference evidence="4" key="1">
    <citation type="submission" date="2025-08" db="UniProtKB">
        <authorList>
            <consortium name="RefSeq"/>
        </authorList>
    </citation>
    <scope>IDENTIFICATION</scope>
    <source>
        <tissue evidence="4">Whole body</tissue>
    </source>
</reference>
<keyword evidence="3" id="KW-1185">Reference proteome</keyword>
<dbReference type="AlphaFoldDB" id="A0A6J1RKJ9"/>
<proteinExistence type="inferred from homology"/>
<dbReference type="InterPro" id="IPR011009">
    <property type="entry name" value="Kinase-like_dom_sf"/>
</dbReference>
<dbReference type="PANTHER" id="PTHR43173:SF28">
    <property type="entry name" value="AARF DOMAIN CONTAINING KINASE 5"/>
    <property type="match status" value="1"/>
</dbReference>
<feature type="domain" description="ABC1 atypical kinase-like" evidence="2">
    <location>
        <begin position="11"/>
        <end position="252"/>
    </location>
</feature>
<evidence type="ECO:0000259" key="2">
    <source>
        <dbReference type="Pfam" id="PF03109"/>
    </source>
</evidence>
<gene>
    <name evidence="4" type="primary">LOC112468372</name>
</gene>
<comment type="similarity">
    <text evidence="1">Belongs to the protein kinase superfamily. ADCK protein kinase family.</text>
</comment>
<protein>
    <submittedName>
        <fullName evidence="4">Uncharacterized aarF domain-containing protein kinase 5-like isoform X2</fullName>
    </submittedName>
</protein>
<organism evidence="3 4">
    <name type="scientific">Temnothorax curvispinosus</name>
    <dbReference type="NCBI Taxonomy" id="300111"/>
    <lineage>
        <taxon>Eukaryota</taxon>
        <taxon>Metazoa</taxon>
        <taxon>Ecdysozoa</taxon>
        <taxon>Arthropoda</taxon>
        <taxon>Hexapoda</taxon>
        <taxon>Insecta</taxon>
        <taxon>Pterygota</taxon>
        <taxon>Neoptera</taxon>
        <taxon>Endopterygota</taxon>
        <taxon>Hymenoptera</taxon>
        <taxon>Apocrita</taxon>
        <taxon>Aculeata</taxon>
        <taxon>Formicoidea</taxon>
        <taxon>Formicidae</taxon>
        <taxon>Myrmicinae</taxon>
        <taxon>Temnothorax</taxon>
    </lineage>
</organism>
<evidence type="ECO:0000313" key="4">
    <source>
        <dbReference type="RefSeq" id="XP_024893275.1"/>
    </source>
</evidence>
<dbReference type="InterPro" id="IPR045307">
    <property type="entry name" value="ADCK1_dom"/>
</dbReference>
<evidence type="ECO:0000256" key="1">
    <source>
        <dbReference type="ARBA" id="ARBA00009670"/>
    </source>
</evidence>
<dbReference type="InterPro" id="IPR051130">
    <property type="entry name" value="Mito_struct-func_regulator"/>
</dbReference>